<dbReference type="EMBL" id="LGRX02030360">
    <property type="protein sequence ID" value="KAK3245726.1"/>
    <property type="molecule type" value="Genomic_DNA"/>
</dbReference>
<comment type="subcellular location">
    <subcellularLocation>
        <location evidence="1">Cytoplasm</location>
        <location evidence="1">Cytoskeleton</location>
        <location evidence="1">Flagellum axoneme</location>
    </subcellularLocation>
</comment>
<evidence type="ECO:0000256" key="5">
    <source>
        <dbReference type="ARBA" id="ARBA00023054"/>
    </source>
</evidence>
<keyword evidence="3" id="KW-0963">Cytoplasm</keyword>
<dbReference type="AlphaFoldDB" id="A0AAE0BZN4"/>
<dbReference type="InterPro" id="IPR008805">
    <property type="entry name" value="RIB43A"/>
</dbReference>
<organism evidence="10 11">
    <name type="scientific">Cymbomonas tetramitiformis</name>
    <dbReference type="NCBI Taxonomy" id="36881"/>
    <lineage>
        <taxon>Eukaryota</taxon>
        <taxon>Viridiplantae</taxon>
        <taxon>Chlorophyta</taxon>
        <taxon>Pyramimonadophyceae</taxon>
        <taxon>Pyramimonadales</taxon>
        <taxon>Pyramimonadaceae</taxon>
        <taxon>Cymbomonas</taxon>
    </lineage>
</organism>
<gene>
    <name evidence="10" type="ORF">CYMTET_44723</name>
</gene>
<evidence type="ECO:0000256" key="7">
    <source>
        <dbReference type="ARBA" id="ARBA00023212"/>
    </source>
</evidence>
<evidence type="ECO:0000256" key="4">
    <source>
        <dbReference type="ARBA" id="ARBA00022846"/>
    </source>
</evidence>
<dbReference type="PANTHER" id="PTHR14517">
    <property type="entry name" value="RIB43A-RELATED"/>
    <property type="match status" value="1"/>
</dbReference>
<keyword evidence="4" id="KW-0282">Flagellum</keyword>
<evidence type="ECO:0000256" key="8">
    <source>
        <dbReference type="ARBA" id="ARBA00023273"/>
    </source>
</evidence>
<comment type="caution">
    <text evidence="10">The sequence shown here is derived from an EMBL/GenBank/DDBJ whole genome shotgun (WGS) entry which is preliminary data.</text>
</comment>
<keyword evidence="5" id="KW-0175">Coiled coil</keyword>
<keyword evidence="6" id="KW-0969">Cilium</keyword>
<dbReference type="PANTHER" id="PTHR14517:SF6">
    <property type="entry name" value="RE41410P"/>
    <property type="match status" value="1"/>
</dbReference>
<sequence>MTTMVDIGTQGFTRTQRVDSASRLDRVLDAKTRTIGVDKGALAGQMAEKSMQLSADKSRDTAYDQMANYFDNKMLLLEQEKRNIQREINKDHVNHWQTVQPIHTRREWDLNDPDYKKKDYPARVGDDDPRLGVSAAQCFTGEDLSAGHRKKLQLMQQKSWCDQQNHEKSEKKRKEAADEAAYEALRRAQLDHQDAVANAEMDARRAHTKQTAVDNMCLANQKAHKAAADKHAENHANHTEQYNTFNSAFMTEHGITAQSVMSDTRKRMDHYKGMNAEEAGNVREFQAMQRDELAMKRQNEKAEQQAYDQYTENVRRQLCQTASQIEQFRQEQRKAVTEELQAQGAEKAARDTHLNKTLYTNVPKPDYFAQFGTNHR</sequence>
<evidence type="ECO:0000256" key="9">
    <source>
        <dbReference type="ARBA" id="ARBA00046435"/>
    </source>
</evidence>
<keyword evidence="7" id="KW-0206">Cytoskeleton</keyword>
<evidence type="ECO:0000256" key="6">
    <source>
        <dbReference type="ARBA" id="ARBA00023069"/>
    </source>
</evidence>
<proteinExistence type="inferred from homology"/>
<evidence type="ECO:0000313" key="10">
    <source>
        <dbReference type="EMBL" id="KAK3245726.1"/>
    </source>
</evidence>
<name>A0AAE0BZN4_9CHLO</name>
<comment type="similarity">
    <text evidence="2">Belongs to the RIB43A family.</text>
</comment>
<evidence type="ECO:0000313" key="11">
    <source>
        <dbReference type="Proteomes" id="UP001190700"/>
    </source>
</evidence>
<accession>A0AAE0BZN4</accession>
<evidence type="ECO:0000256" key="2">
    <source>
        <dbReference type="ARBA" id="ARBA00006875"/>
    </source>
</evidence>
<evidence type="ECO:0000256" key="3">
    <source>
        <dbReference type="ARBA" id="ARBA00022490"/>
    </source>
</evidence>
<reference evidence="10 11" key="1">
    <citation type="journal article" date="2015" name="Genome Biol. Evol.">
        <title>Comparative Genomics of a Bacterivorous Green Alga Reveals Evolutionary Causalities and Consequences of Phago-Mixotrophic Mode of Nutrition.</title>
        <authorList>
            <person name="Burns J.A."/>
            <person name="Paasch A."/>
            <person name="Narechania A."/>
            <person name="Kim E."/>
        </authorList>
    </citation>
    <scope>NUCLEOTIDE SEQUENCE [LARGE SCALE GENOMIC DNA]</scope>
    <source>
        <strain evidence="10 11">PLY_AMNH</strain>
    </source>
</reference>
<evidence type="ECO:0008006" key="12">
    <source>
        <dbReference type="Google" id="ProtNLM"/>
    </source>
</evidence>
<dbReference type="Pfam" id="PF05914">
    <property type="entry name" value="RIB43A"/>
    <property type="match status" value="1"/>
</dbReference>
<comment type="subunit">
    <text evidence="9">Microtubule inner protein component of sperm flagellar doublet microtubules.</text>
</comment>
<dbReference type="Proteomes" id="UP001190700">
    <property type="component" value="Unassembled WGS sequence"/>
</dbReference>
<keyword evidence="11" id="KW-1185">Reference proteome</keyword>
<keyword evidence="8" id="KW-0966">Cell projection</keyword>
<protein>
    <recommendedName>
        <fullName evidence="12">RIB43A-like with coiled-coils protein 2</fullName>
    </recommendedName>
</protein>
<evidence type="ECO:0000256" key="1">
    <source>
        <dbReference type="ARBA" id="ARBA00004611"/>
    </source>
</evidence>